<comment type="caution">
    <text evidence="2">The sequence shown here is derived from an EMBL/GenBank/DDBJ whole genome shotgun (WGS) entry which is preliminary data.</text>
</comment>
<dbReference type="RefSeq" id="WP_302041482.1">
    <property type="nucleotide sequence ID" value="NZ_JAUKPO010000034.1"/>
</dbReference>
<organism evidence="2 3">
    <name type="scientific">Rhodocytophaga aerolata</name>
    <dbReference type="NCBI Taxonomy" id="455078"/>
    <lineage>
        <taxon>Bacteria</taxon>
        <taxon>Pseudomonadati</taxon>
        <taxon>Bacteroidota</taxon>
        <taxon>Cytophagia</taxon>
        <taxon>Cytophagales</taxon>
        <taxon>Rhodocytophagaceae</taxon>
        <taxon>Rhodocytophaga</taxon>
    </lineage>
</organism>
<dbReference type="PROSITE" id="PS51257">
    <property type="entry name" value="PROKAR_LIPOPROTEIN"/>
    <property type="match status" value="1"/>
</dbReference>
<dbReference type="Proteomes" id="UP001168528">
    <property type="component" value="Unassembled WGS sequence"/>
</dbReference>
<keyword evidence="1" id="KW-0175">Coiled coil</keyword>
<sequence>MTIRRTTIKLLYLFPVILAICILSFSSCNPRGESELQQEHANTYLTEDELEGYEQWAKEQESYTQSHQELIHQVENRMERLEEKMSNLSPVNQAKAREDIKHLELQKVALQSELNELSLADEQNWAEAKQEVDQAADSLKFSMEELDKNIEWGGI</sequence>
<evidence type="ECO:0008006" key="4">
    <source>
        <dbReference type="Google" id="ProtNLM"/>
    </source>
</evidence>
<reference evidence="2" key="1">
    <citation type="submission" date="2023-07" db="EMBL/GenBank/DDBJ databases">
        <title>The genome sequence of Rhodocytophaga aerolata KACC 12507.</title>
        <authorList>
            <person name="Zhang X."/>
        </authorList>
    </citation>
    <scope>NUCLEOTIDE SEQUENCE</scope>
    <source>
        <strain evidence="2">KACC 12507</strain>
    </source>
</reference>
<protein>
    <recommendedName>
        <fullName evidence="4">OmpH family outer membrane protein</fullName>
    </recommendedName>
</protein>
<evidence type="ECO:0000313" key="3">
    <source>
        <dbReference type="Proteomes" id="UP001168528"/>
    </source>
</evidence>
<proteinExistence type="predicted"/>
<evidence type="ECO:0000313" key="2">
    <source>
        <dbReference type="EMBL" id="MDO1450681.1"/>
    </source>
</evidence>
<name>A0ABT8REY8_9BACT</name>
<evidence type="ECO:0000256" key="1">
    <source>
        <dbReference type="SAM" id="Coils"/>
    </source>
</evidence>
<accession>A0ABT8REY8</accession>
<gene>
    <name evidence="2" type="ORF">Q0590_30690</name>
</gene>
<keyword evidence="3" id="KW-1185">Reference proteome</keyword>
<dbReference type="EMBL" id="JAUKPO010000034">
    <property type="protein sequence ID" value="MDO1450681.1"/>
    <property type="molecule type" value="Genomic_DNA"/>
</dbReference>
<feature type="coiled-coil region" evidence="1">
    <location>
        <begin position="64"/>
        <end position="120"/>
    </location>
</feature>